<dbReference type="Gene3D" id="3.40.50.620">
    <property type="entry name" value="HUPs"/>
    <property type="match status" value="1"/>
</dbReference>
<proteinExistence type="predicted"/>
<evidence type="ECO:0000259" key="2">
    <source>
        <dbReference type="Pfam" id="PF02540"/>
    </source>
</evidence>
<dbReference type="NCBIfam" id="TIGR03573">
    <property type="entry name" value="WbuX"/>
    <property type="match status" value="1"/>
</dbReference>
<gene>
    <name evidence="3" type="ORF">J8380_09260</name>
</gene>
<evidence type="ECO:0000313" key="4">
    <source>
        <dbReference type="Proteomes" id="UP000672027"/>
    </source>
</evidence>
<dbReference type="Proteomes" id="UP000672027">
    <property type="component" value="Chromosome"/>
</dbReference>
<dbReference type="InterPro" id="IPR020022">
    <property type="entry name" value="N-acetyl_sugar_amidoTrfase"/>
</dbReference>
<dbReference type="InterPro" id="IPR022310">
    <property type="entry name" value="NAD/GMP_synthase"/>
</dbReference>
<dbReference type="EMBL" id="CP072800">
    <property type="protein sequence ID" value="QTR51696.1"/>
    <property type="molecule type" value="Genomic_DNA"/>
</dbReference>
<evidence type="ECO:0000256" key="1">
    <source>
        <dbReference type="ARBA" id="ARBA00022598"/>
    </source>
</evidence>
<evidence type="ECO:0000313" key="3">
    <source>
        <dbReference type="EMBL" id="QTR51696.1"/>
    </source>
</evidence>
<sequence length="365" mass="42462">MDTTASDITFDEQGVCNYCTEFLERSSHIIHEDPVQKEARLNALVSKIKEAGRGKPYDCIVGVSGGVDSSWTLVEVKRLGLRPLAVHMDNGWNSELAQNNIANLVNTLGVDLYTHVIDWEEYRALMQAFFDADVIDIELLYDNAMLAVNYQQANKYGLKYILAGTNQATEGMRMPPGWNWLKYDKKNIVALARRNGIKSLDTFPAIGIFGYIYYQYFRRNRWLSFLDYLPYNKFYALNELETNYGYKRYPFKHYESIFTRFYQGYILPRKFGVDKRKLHLATLVASNQMTRDEAIKGLEGIPYPTQQGIEADLNYFLKKMHWTRQQLDEYIARPSISHSAYPSEKATWEIFVNIYRSIVKGRYVH</sequence>
<name>A0ABX7X8Z4_9GAMM</name>
<protein>
    <submittedName>
        <fullName evidence="3">N-acetyl sugar amidotransferase</fullName>
    </submittedName>
</protein>
<accession>A0ABX7X8Z4</accession>
<dbReference type="InterPro" id="IPR014729">
    <property type="entry name" value="Rossmann-like_a/b/a_fold"/>
</dbReference>
<feature type="domain" description="NAD/GMP synthase" evidence="2">
    <location>
        <begin position="44"/>
        <end position="171"/>
    </location>
</feature>
<reference evidence="3 4" key="1">
    <citation type="submission" date="2021-04" db="EMBL/GenBank/DDBJ databases">
        <title>Genomics, taxonomy and metabolism of representatives of sulfur bacteria of the genus Thiothrix: Thiothrix fructosivorans QT, Thiothrix unzii A1T and three new species, Thiothrix subterranea sp. nov., Thiothrix litoralis sp. nov. and 'Candidatus Thiothrix anitrata' sp. nov.</title>
        <authorList>
            <person name="Ravin N.V."/>
            <person name="Smolyakov D."/>
            <person name="Rudenko T.S."/>
            <person name="Mardanov A.V."/>
            <person name="Beletsky A.V."/>
            <person name="Markov N.D."/>
            <person name="Fomenkov A.I."/>
            <person name="Roberts R.J."/>
            <person name="Karnachuk O.V."/>
            <person name="Novikov A."/>
            <person name="Grabovich M.Y."/>
        </authorList>
    </citation>
    <scope>NUCLEOTIDE SEQUENCE [LARGE SCALE GENOMIC DNA]</scope>
    <source>
        <strain evidence="3 4">A52</strain>
    </source>
</reference>
<keyword evidence="1" id="KW-0436">Ligase</keyword>
<keyword evidence="4" id="KW-1185">Reference proteome</keyword>
<dbReference type="SUPFAM" id="SSF52402">
    <property type="entry name" value="Adenine nucleotide alpha hydrolases-like"/>
    <property type="match status" value="1"/>
</dbReference>
<dbReference type="Pfam" id="PF02540">
    <property type="entry name" value="NAD_synthase"/>
    <property type="match status" value="1"/>
</dbReference>
<organism evidence="3 4">
    <name type="scientific">Candidatus Thiothrix anitrata</name>
    <dbReference type="NCBI Taxonomy" id="2823902"/>
    <lineage>
        <taxon>Bacteria</taxon>
        <taxon>Pseudomonadati</taxon>
        <taxon>Pseudomonadota</taxon>
        <taxon>Gammaproteobacteria</taxon>
        <taxon>Thiotrichales</taxon>
        <taxon>Thiotrichaceae</taxon>
        <taxon>Thiothrix</taxon>
    </lineage>
</organism>